<keyword evidence="3" id="KW-1185">Reference proteome</keyword>
<organism evidence="2 3">
    <name type="scientific">Marchantia polymorpha</name>
    <name type="common">Common liverwort</name>
    <name type="synonym">Marchantia aquatica</name>
    <dbReference type="NCBI Taxonomy" id="3197"/>
    <lineage>
        <taxon>Eukaryota</taxon>
        <taxon>Viridiplantae</taxon>
        <taxon>Streptophyta</taxon>
        <taxon>Embryophyta</taxon>
        <taxon>Marchantiophyta</taxon>
        <taxon>Marchantiopsida</taxon>
        <taxon>Marchantiidae</taxon>
        <taxon>Marchantiales</taxon>
        <taxon>Marchantiaceae</taxon>
        <taxon>Marchantia</taxon>
    </lineage>
</organism>
<dbReference type="Gramene" id="Mp1g27520.1">
    <property type="protein sequence ID" value="Mp1g27520.1.cds1"/>
    <property type="gene ID" value="Mp1g27520"/>
</dbReference>
<proteinExistence type="predicted"/>
<accession>A0A2R6XU81</accession>
<dbReference type="EMBL" id="KZ772674">
    <property type="protein sequence ID" value="PTQ49650.1"/>
    <property type="molecule type" value="Genomic_DNA"/>
</dbReference>
<name>A0A2R6XU81_MARPO</name>
<reference evidence="3" key="1">
    <citation type="journal article" date="2017" name="Cell">
        <title>Insights into land plant evolution garnered from the Marchantia polymorpha genome.</title>
        <authorList>
            <person name="Bowman J.L."/>
            <person name="Kohchi T."/>
            <person name="Yamato K.T."/>
            <person name="Jenkins J."/>
            <person name="Shu S."/>
            <person name="Ishizaki K."/>
            <person name="Yamaoka S."/>
            <person name="Nishihama R."/>
            <person name="Nakamura Y."/>
            <person name="Berger F."/>
            <person name="Adam C."/>
            <person name="Aki S.S."/>
            <person name="Althoff F."/>
            <person name="Araki T."/>
            <person name="Arteaga-Vazquez M.A."/>
            <person name="Balasubrmanian S."/>
            <person name="Barry K."/>
            <person name="Bauer D."/>
            <person name="Boehm C.R."/>
            <person name="Briginshaw L."/>
            <person name="Caballero-Perez J."/>
            <person name="Catarino B."/>
            <person name="Chen F."/>
            <person name="Chiyoda S."/>
            <person name="Chovatia M."/>
            <person name="Davies K.M."/>
            <person name="Delmans M."/>
            <person name="Demura T."/>
            <person name="Dierschke T."/>
            <person name="Dolan L."/>
            <person name="Dorantes-Acosta A.E."/>
            <person name="Eklund D.M."/>
            <person name="Florent S.N."/>
            <person name="Flores-Sandoval E."/>
            <person name="Fujiyama A."/>
            <person name="Fukuzawa H."/>
            <person name="Galik B."/>
            <person name="Grimanelli D."/>
            <person name="Grimwood J."/>
            <person name="Grossniklaus U."/>
            <person name="Hamada T."/>
            <person name="Haseloff J."/>
            <person name="Hetherington A.J."/>
            <person name="Higo A."/>
            <person name="Hirakawa Y."/>
            <person name="Hundley H.N."/>
            <person name="Ikeda Y."/>
            <person name="Inoue K."/>
            <person name="Inoue S.I."/>
            <person name="Ishida S."/>
            <person name="Jia Q."/>
            <person name="Kakita M."/>
            <person name="Kanazawa T."/>
            <person name="Kawai Y."/>
            <person name="Kawashima T."/>
            <person name="Kennedy M."/>
            <person name="Kinose K."/>
            <person name="Kinoshita T."/>
            <person name="Kohara Y."/>
            <person name="Koide E."/>
            <person name="Komatsu K."/>
            <person name="Kopischke S."/>
            <person name="Kubo M."/>
            <person name="Kyozuka J."/>
            <person name="Lagercrantz U."/>
            <person name="Lin S.S."/>
            <person name="Lindquist E."/>
            <person name="Lipzen A.M."/>
            <person name="Lu C.W."/>
            <person name="De Luna E."/>
            <person name="Martienssen R.A."/>
            <person name="Minamino N."/>
            <person name="Mizutani M."/>
            <person name="Mizutani M."/>
            <person name="Mochizuki N."/>
            <person name="Monte I."/>
            <person name="Mosher R."/>
            <person name="Nagasaki H."/>
            <person name="Nakagami H."/>
            <person name="Naramoto S."/>
            <person name="Nishitani K."/>
            <person name="Ohtani M."/>
            <person name="Okamoto T."/>
            <person name="Okumura M."/>
            <person name="Phillips J."/>
            <person name="Pollak B."/>
            <person name="Reinders A."/>
            <person name="Rovekamp M."/>
            <person name="Sano R."/>
            <person name="Sawa S."/>
            <person name="Schmid M.W."/>
            <person name="Shirakawa M."/>
            <person name="Solano R."/>
            <person name="Spunde A."/>
            <person name="Suetsugu N."/>
            <person name="Sugano S."/>
            <person name="Sugiyama A."/>
            <person name="Sun R."/>
            <person name="Suzuki Y."/>
            <person name="Takenaka M."/>
            <person name="Takezawa D."/>
            <person name="Tomogane H."/>
            <person name="Tsuzuki M."/>
            <person name="Ueda T."/>
            <person name="Umeda M."/>
            <person name="Ward J.M."/>
            <person name="Watanabe Y."/>
            <person name="Yazaki K."/>
            <person name="Yokoyama R."/>
            <person name="Yoshitake Y."/>
            <person name="Yotsui I."/>
            <person name="Zachgo S."/>
            <person name="Schmutz J."/>
        </authorList>
    </citation>
    <scope>NUCLEOTIDE SEQUENCE [LARGE SCALE GENOMIC DNA]</scope>
    <source>
        <strain evidence="3">Tak-1</strain>
    </source>
</reference>
<evidence type="ECO:0000256" key="1">
    <source>
        <dbReference type="SAM" id="MobiDB-lite"/>
    </source>
</evidence>
<evidence type="ECO:0000313" key="3">
    <source>
        <dbReference type="Proteomes" id="UP000244005"/>
    </source>
</evidence>
<dbReference type="Proteomes" id="UP000244005">
    <property type="component" value="Unassembled WGS sequence"/>
</dbReference>
<dbReference type="AlphaFoldDB" id="A0A2R6XU81"/>
<gene>
    <name evidence="2" type="ORF">MARPO_0002s0126</name>
</gene>
<evidence type="ECO:0000313" key="2">
    <source>
        <dbReference type="EMBL" id="PTQ49650.1"/>
    </source>
</evidence>
<sequence length="127" mass="14261">MHNFSSLLEGGRGGGGGTLQGAELHLKTTGGRVLQMWSSSFLFSQRPQNDQNDLNFQNLQNHQIHMLAARKIRTSVQFKRSLKARMKRCAAGLEGSNKDDSRFVLELANYKGVRVCRLGHRNNLGRH</sequence>
<feature type="region of interest" description="Disordered" evidence="1">
    <location>
        <begin position="1"/>
        <end position="21"/>
    </location>
</feature>
<protein>
    <submittedName>
        <fullName evidence="2">Uncharacterized protein</fullName>
    </submittedName>
</protein>
<feature type="compositionally biased region" description="Gly residues" evidence="1">
    <location>
        <begin position="10"/>
        <end position="19"/>
    </location>
</feature>